<protein>
    <recommendedName>
        <fullName evidence="4">HNH nuclease domain-containing protein</fullName>
    </recommendedName>
</protein>
<keyword evidence="3" id="KW-1185">Reference proteome</keyword>
<feature type="signal peptide" evidence="1">
    <location>
        <begin position="1"/>
        <end position="24"/>
    </location>
</feature>
<dbReference type="Proteomes" id="UP000193648">
    <property type="component" value="Unassembled WGS sequence"/>
</dbReference>
<dbReference type="InParanoid" id="A0A1Y2H116"/>
<dbReference type="OrthoDB" id="2415173at2759"/>
<dbReference type="RefSeq" id="XP_021885900.1">
    <property type="nucleotide sequence ID" value="XM_022029604.1"/>
</dbReference>
<evidence type="ECO:0008006" key="4">
    <source>
        <dbReference type="Google" id="ProtNLM"/>
    </source>
</evidence>
<evidence type="ECO:0000313" key="2">
    <source>
        <dbReference type="EMBL" id="ORZ28215.1"/>
    </source>
</evidence>
<reference evidence="2 3" key="1">
    <citation type="submission" date="2016-07" db="EMBL/GenBank/DDBJ databases">
        <title>Pervasive Adenine N6-methylation of Active Genes in Fungi.</title>
        <authorList>
            <consortium name="DOE Joint Genome Institute"/>
            <person name="Mondo S.J."/>
            <person name="Dannebaum R.O."/>
            <person name="Kuo R.C."/>
            <person name="Labutti K."/>
            <person name="Haridas S."/>
            <person name="Kuo A."/>
            <person name="Salamov A."/>
            <person name="Ahrendt S.R."/>
            <person name="Lipzen A."/>
            <person name="Sullivan W."/>
            <person name="Andreopoulos W.B."/>
            <person name="Clum A."/>
            <person name="Lindquist E."/>
            <person name="Daum C."/>
            <person name="Ramamoorthy G.K."/>
            <person name="Gryganskyi A."/>
            <person name="Culley D."/>
            <person name="Magnuson J.K."/>
            <person name="James T.Y."/>
            <person name="O'Malley M.A."/>
            <person name="Stajich J.E."/>
            <person name="Spatafora J.W."/>
            <person name="Visel A."/>
            <person name="Grigoriev I.V."/>
        </authorList>
    </citation>
    <scope>NUCLEOTIDE SEQUENCE [LARGE SCALE GENOMIC DNA]</scope>
    <source>
        <strain evidence="2 3">NRRL 3116</strain>
    </source>
</reference>
<proteinExistence type="predicted"/>
<comment type="caution">
    <text evidence="2">The sequence shown here is derived from an EMBL/GenBank/DDBJ whole genome shotgun (WGS) entry which is preliminary data.</text>
</comment>
<dbReference type="AlphaFoldDB" id="A0A1Y2H116"/>
<organism evidence="2 3">
    <name type="scientific">Lobosporangium transversale</name>
    <dbReference type="NCBI Taxonomy" id="64571"/>
    <lineage>
        <taxon>Eukaryota</taxon>
        <taxon>Fungi</taxon>
        <taxon>Fungi incertae sedis</taxon>
        <taxon>Mucoromycota</taxon>
        <taxon>Mortierellomycotina</taxon>
        <taxon>Mortierellomycetes</taxon>
        <taxon>Mortierellales</taxon>
        <taxon>Mortierellaceae</taxon>
        <taxon>Lobosporangium</taxon>
    </lineage>
</organism>
<evidence type="ECO:0000313" key="3">
    <source>
        <dbReference type="Proteomes" id="UP000193648"/>
    </source>
</evidence>
<dbReference type="EMBL" id="MCFF01000002">
    <property type="protein sequence ID" value="ORZ28215.1"/>
    <property type="molecule type" value="Genomic_DNA"/>
</dbReference>
<dbReference type="GeneID" id="33571447"/>
<feature type="chain" id="PRO_5011003308" description="HNH nuclease domain-containing protein" evidence="1">
    <location>
        <begin position="25"/>
        <end position="258"/>
    </location>
</feature>
<evidence type="ECO:0000256" key="1">
    <source>
        <dbReference type="SAM" id="SignalP"/>
    </source>
</evidence>
<gene>
    <name evidence="2" type="ORF">BCR41DRAFT_418312</name>
</gene>
<accession>A0A1Y2H116</accession>
<name>A0A1Y2H116_9FUNG</name>
<keyword evidence="1" id="KW-0732">Signal</keyword>
<sequence>MLPPIINVLHLVAFAIAFYGDNEAVNLLKHYFGQFNGPQTFLYTVRHPEPAKHRRGFAGHWSSFGSARPDGAVVVAKLLSIECGDSSVASTASATYPSLHAAHFQSFPDAVADLFWNEEFFRLLSVDNIIPTSTNYEGQNLAVPLLSTVPAPIDIHSEYPTSEEDDNDGTALYNRHALPSCFRAKKVNGKVRFEIWVVAQVSVAEYIANNHKNNNGINESELRSNISNDLDVLLDSSLIKEYVLSEVAQGRIGVDFRG</sequence>